<evidence type="ECO:0000256" key="12">
    <source>
        <dbReference type="ARBA" id="ARBA00025115"/>
    </source>
</evidence>
<dbReference type="PROSITE" id="PS01355">
    <property type="entry name" value="HEMATOPO_REC_S_F1"/>
    <property type="match status" value="1"/>
</dbReference>
<reference evidence="16" key="1">
    <citation type="submission" date="2025-08" db="UniProtKB">
        <authorList>
            <consortium name="RefSeq"/>
        </authorList>
    </citation>
    <scope>IDENTIFICATION</scope>
    <source>
        <tissue evidence="16">Spleen</tissue>
    </source>
</reference>
<keyword evidence="11" id="KW-0325">Glycoprotein</keyword>
<feature type="region of interest" description="Disordered" evidence="13">
    <location>
        <begin position="703"/>
        <end position="733"/>
    </location>
</feature>
<evidence type="ECO:0000256" key="9">
    <source>
        <dbReference type="ARBA" id="ARBA00023157"/>
    </source>
</evidence>
<dbReference type="RefSeq" id="XP_020862012.1">
    <property type="nucleotide sequence ID" value="XM_021006353.1"/>
</dbReference>
<evidence type="ECO:0000256" key="8">
    <source>
        <dbReference type="ARBA" id="ARBA00023136"/>
    </source>
</evidence>
<keyword evidence="9" id="KW-1015">Disulfide bond</keyword>
<evidence type="ECO:0000256" key="7">
    <source>
        <dbReference type="ARBA" id="ARBA00022989"/>
    </source>
</evidence>
<evidence type="ECO:0000256" key="6">
    <source>
        <dbReference type="ARBA" id="ARBA00022729"/>
    </source>
</evidence>
<feature type="compositionally biased region" description="Polar residues" evidence="13">
    <location>
        <begin position="540"/>
        <end position="549"/>
    </location>
</feature>
<dbReference type="GeneID" id="110221658"/>
<dbReference type="InterPro" id="IPR003531">
    <property type="entry name" value="Hempt_rcpt_S_F1_CS"/>
</dbReference>
<feature type="region of interest" description="Disordered" evidence="13">
    <location>
        <begin position="931"/>
        <end position="953"/>
    </location>
</feature>
<comment type="function">
    <text evidence="12">Receptor for both interleukin 4 and interleukin 13. Couples to the JAK1/2/3-STAT6 pathway. The IL4 response is involved in promoting Th2 differentiation. The IL4/IL13 responses are involved in regulating IgE production and, chemokine and mucus production at sites of allergic inflammation. In certain cell types, can signal through activation of insulin receptor substrates, IRS1/IRS2.</text>
</comment>
<dbReference type="InParanoid" id="A0A6P5LU58"/>
<dbReference type="InterPro" id="IPR013783">
    <property type="entry name" value="Ig-like_fold"/>
</dbReference>
<feature type="compositionally biased region" description="Polar residues" evidence="13">
    <location>
        <begin position="943"/>
        <end position="952"/>
    </location>
</feature>
<keyword evidence="6" id="KW-0732">Signal</keyword>
<feature type="domain" description="Fibronectin type-III" evidence="14">
    <location>
        <begin position="169"/>
        <end position="271"/>
    </location>
</feature>
<gene>
    <name evidence="16" type="primary">IL4R</name>
</gene>
<dbReference type="CTD" id="3566"/>
<keyword evidence="5" id="KW-0812">Transmembrane</keyword>
<proteinExistence type="inferred from homology"/>
<dbReference type="PROSITE" id="PS50853">
    <property type="entry name" value="FN3"/>
    <property type="match status" value="1"/>
</dbReference>
<evidence type="ECO:0000256" key="5">
    <source>
        <dbReference type="ARBA" id="ARBA00022692"/>
    </source>
</evidence>
<evidence type="ECO:0000256" key="4">
    <source>
        <dbReference type="ARBA" id="ARBA00022553"/>
    </source>
</evidence>
<dbReference type="PANTHER" id="PTHR23037:SF32">
    <property type="entry name" value="INTERLEUKIN-4 RECEPTOR SUBUNIT ALPHA"/>
    <property type="match status" value="1"/>
</dbReference>
<feature type="region of interest" description="Disordered" evidence="13">
    <location>
        <begin position="617"/>
        <end position="640"/>
    </location>
</feature>
<evidence type="ECO:0000313" key="15">
    <source>
        <dbReference type="Proteomes" id="UP000515140"/>
    </source>
</evidence>
<dbReference type="SUPFAM" id="SSF49265">
    <property type="entry name" value="Fibronectin type III"/>
    <property type="match status" value="2"/>
</dbReference>
<keyword evidence="7" id="KW-1133">Transmembrane helix</keyword>
<dbReference type="FunCoup" id="A0A6P5LU58">
    <property type="interactions" value="738"/>
</dbReference>
<evidence type="ECO:0000256" key="3">
    <source>
        <dbReference type="ARBA" id="ARBA00018975"/>
    </source>
</evidence>
<dbReference type="GO" id="GO:0009897">
    <property type="term" value="C:external side of plasma membrane"/>
    <property type="evidence" value="ECO:0007669"/>
    <property type="project" value="TreeGrafter"/>
</dbReference>
<protein>
    <recommendedName>
        <fullName evidence="3">Interleukin-4 receptor subunit alpha</fullName>
    </recommendedName>
</protein>
<dbReference type="GO" id="GO:0004896">
    <property type="term" value="F:cytokine receptor activity"/>
    <property type="evidence" value="ECO:0007669"/>
    <property type="project" value="InterPro"/>
</dbReference>
<organism evidence="15 16">
    <name type="scientific">Phascolarctos cinereus</name>
    <name type="common">Koala</name>
    <dbReference type="NCBI Taxonomy" id="38626"/>
    <lineage>
        <taxon>Eukaryota</taxon>
        <taxon>Metazoa</taxon>
        <taxon>Chordata</taxon>
        <taxon>Craniata</taxon>
        <taxon>Vertebrata</taxon>
        <taxon>Euteleostomi</taxon>
        <taxon>Mammalia</taxon>
        <taxon>Metatheria</taxon>
        <taxon>Diprotodontia</taxon>
        <taxon>Phascolarctidae</taxon>
        <taxon>Phascolarctos</taxon>
    </lineage>
</organism>
<comment type="subcellular location">
    <subcellularLocation>
        <location evidence="1">Membrane</location>
        <topology evidence="1">Single-pass type I membrane protein</topology>
    </subcellularLocation>
</comment>
<keyword evidence="10 16" id="KW-0675">Receptor</keyword>
<dbReference type="InterPro" id="IPR003961">
    <property type="entry name" value="FN3_dom"/>
</dbReference>
<feature type="region of interest" description="Disordered" evidence="13">
    <location>
        <begin position="412"/>
        <end position="432"/>
    </location>
</feature>
<dbReference type="AlphaFoldDB" id="A0A6P5LU58"/>
<evidence type="ECO:0000313" key="16">
    <source>
        <dbReference type="RefSeq" id="XP_020862012.1"/>
    </source>
</evidence>
<dbReference type="Pfam" id="PF09238">
    <property type="entry name" value="IL4Ra_N"/>
    <property type="match status" value="1"/>
</dbReference>
<keyword evidence="4" id="KW-0597">Phosphoprotein</keyword>
<accession>A0A6P5LU58</accession>
<sequence length="969" mass="108231">MRSRPIWLEGGGHEREQCVIILKRCRSDSHPKERLMGRPLSARVFALWCLFLLWAGWPTRADFLKVLSVNCYCDYDTLISCEWKMNRPTSCSSELWLSYERSNDNSSSQRCSPKNQRDSKATLPQECVCQGEVDSFASADYYHLKIQSNTQVLWEEHEFSPFENVKPRTPGNVVLSSGTPKYNLVLTWDSSYPSDHLLTDDLKYMVEIQKKENTTPPIQKVIDGALNLTILAYELENKSTYTARVKSKVSGYLGYRGQWSDWSPTVEWDNEYEKPFLSGLELGVPIFCILILLVNLLCYFSVIKIKKVWWDQIPNPAHSHLTAIIIQNQQLSAWRKLPKAKEKKKFPHWKICLSKLFPCLLSHNSAEKEEDTHLPLPSKRESWPVEACRHILVPEKISVVHSIELYEAEVESEERDADEVSFPPSPENSTSSFMKNREALADRFVQMLFLDLIGEETFMSCSSKPSGRYKDLADAALSPPQEGKEPSPCWDSPTKLGSPIFQSGCLSGPHISERSETVCQSPCVDVASPQARQSPEPHQEQWQFPSASQTQDLTNASISEAPQVVDDNPAYRSFSSLLAQSLPRTEEELSLPLGSSSCSWEQMALCLGDPDLQHGVSCTEDSNTSSFHESEPSSLLQSEGESWEEILRQRVLRQEGDVTCPTILATSGYRCFDNAVKQGNDQNFKAASFNVCKESGYRSFASLLNDSRKETSPETSGDESESGKGKGGYRPLESLISPSQEAEEVTPLPLFTFGLDLGDPLPQKCQHSPVPSSFLKTYSPQETSEEEIGKHSLTLGWNGTKKHEDTPEESSVCSKLDFSSGVVYSTLTCHVCGHLKRCPSPSENYTPSGNAQSTKCNCVLEVLETLPHPLTKATSVCPLEIMESAESRVSRTSSVEFLRENHLEEESSLGTCVALLPQNCEDPFGSTSDKWKGSLHLKPSPGGVTSPSQPFSPNVADCEHEGNTYVKVS</sequence>
<name>A0A6P5LU58_PHACI</name>
<evidence type="ECO:0000259" key="14">
    <source>
        <dbReference type="PROSITE" id="PS50853"/>
    </source>
</evidence>
<feature type="compositionally biased region" description="Polar residues" evidence="13">
    <location>
        <begin position="619"/>
        <end position="640"/>
    </location>
</feature>
<dbReference type="Gene3D" id="2.60.40.10">
    <property type="entry name" value="Immunoglobulins"/>
    <property type="match status" value="2"/>
</dbReference>
<evidence type="ECO:0000256" key="13">
    <source>
        <dbReference type="SAM" id="MobiDB-lite"/>
    </source>
</evidence>
<keyword evidence="15" id="KW-1185">Reference proteome</keyword>
<dbReference type="KEGG" id="pcw:110221658"/>
<evidence type="ECO:0000256" key="1">
    <source>
        <dbReference type="ARBA" id="ARBA00004479"/>
    </source>
</evidence>
<dbReference type="GO" id="GO:0002532">
    <property type="term" value="P:production of molecular mediator involved in inflammatory response"/>
    <property type="evidence" value="ECO:0007669"/>
    <property type="project" value="InterPro"/>
</dbReference>
<dbReference type="PANTHER" id="PTHR23037">
    <property type="entry name" value="CYTOKINE RECEPTOR"/>
    <property type="match status" value="1"/>
</dbReference>
<evidence type="ECO:0000256" key="11">
    <source>
        <dbReference type="ARBA" id="ARBA00023180"/>
    </source>
</evidence>
<evidence type="ECO:0000256" key="2">
    <source>
        <dbReference type="ARBA" id="ARBA00008280"/>
    </source>
</evidence>
<dbReference type="InterPro" id="IPR036116">
    <property type="entry name" value="FN3_sf"/>
</dbReference>
<dbReference type="Proteomes" id="UP000515140">
    <property type="component" value="Unplaced"/>
</dbReference>
<keyword evidence="8" id="KW-0472">Membrane</keyword>
<feature type="region of interest" description="Disordered" evidence="13">
    <location>
        <begin position="528"/>
        <end position="549"/>
    </location>
</feature>
<comment type="similarity">
    <text evidence="2">Belongs to the type I cytokine receptor family. Type 4 subfamily.</text>
</comment>
<evidence type="ECO:0000256" key="10">
    <source>
        <dbReference type="ARBA" id="ARBA00023170"/>
    </source>
</evidence>
<dbReference type="InterPro" id="IPR015319">
    <property type="entry name" value="IL-4_rcpt-alpha_N"/>
</dbReference>